<dbReference type="EMBL" id="LGUF01000007">
    <property type="protein sequence ID" value="KON88864.1"/>
    <property type="molecule type" value="Genomic_DNA"/>
</dbReference>
<evidence type="ECO:0000313" key="3">
    <source>
        <dbReference type="Proteomes" id="UP000037109"/>
    </source>
</evidence>
<dbReference type="InterPro" id="IPR008972">
    <property type="entry name" value="Cupredoxin"/>
</dbReference>
<dbReference type="GO" id="GO:0046872">
    <property type="term" value="F:metal ion binding"/>
    <property type="evidence" value="ECO:0007669"/>
    <property type="project" value="UniProtKB-KW"/>
</dbReference>
<comment type="caution">
    <text evidence="2">The sequence shown here is derived from an EMBL/GenBank/DDBJ whole genome shotgun (WGS) entry which is preliminary data.</text>
</comment>
<proteinExistence type="predicted"/>
<gene>
    <name evidence="2" type="ORF">AF332_20045</name>
</gene>
<evidence type="ECO:0008006" key="4">
    <source>
        <dbReference type="Google" id="ProtNLM"/>
    </source>
</evidence>
<evidence type="ECO:0000256" key="1">
    <source>
        <dbReference type="ARBA" id="ARBA00022723"/>
    </source>
</evidence>
<organism evidence="2 3">
    <name type="scientific">Sporosarcina globispora</name>
    <name type="common">Bacillus globisporus</name>
    <dbReference type="NCBI Taxonomy" id="1459"/>
    <lineage>
        <taxon>Bacteria</taxon>
        <taxon>Bacillati</taxon>
        <taxon>Bacillota</taxon>
        <taxon>Bacilli</taxon>
        <taxon>Bacillales</taxon>
        <taxon>Caryophanaceae</taxon>
        <taxon>Sporosarcina</taxon>
    </lineage>
</organism>
<dbReference type="PATRIC" id="fig|1459.3.peg.4422"/>
<dbReference type="OrthoDB" id="7510199at2"/>
<name>A0A0M0GG75_SPOGL</name>
<dbReference type="InterPro" id="IPR033138">
    <property type="entry name" value="Cu_oxidase_CS"/>
</dbReference>
<protein>
    <recommendedName>
        <fullName evidence="4">Blue (type 1) copper domain-containing protein</fullName>
    </recommendedName>
</protein>
<evidence type="ECO:0000313" key="2">
    <source>
        <dbReference type="EMBL" id="KON88864.1"/>
    </source>
</evidence>
<dbReference type="SUPFAM" id="SSF49503">
    <property type="entry name" value="Cupredoxins"/>
    <property type="match status" value="1"/>
</dbReference>
<dbReference type="RefSeq" id="WP_053436246.1">
    <property type="nucleotide sequence ID" value="NZ_LGUF01000007.1"/>
</dbReference>
<dbReference type="Gene3D" id="2.60.40.420">
    <property type="entry name" value="Cupredoxins - blue copper proteins"/>
    <property type="match status" value="1"/>
</dbReference>
<dbReference type="AlphaFoldDB" id="A0A0M0GG75"/>
<sequence length="150" mass="16445">MSYHESHSTGPLSNATVSFGGWMTPLDRFPNSSPPAANHHEIIPKEVKIKAGGTVNFIIAGFHNINIYDDGKQPGEINTSLTIPVTAPPPALMLINDPDRRIYRGLDPSTLITRERVEVVHFPNPGTYLVICGVLNHFNDGMFGFVKVLP</sequence>
<keyword evidence="3" id="KW-1185">Reference proteome</keyword>
<dbReference type="Proteomes" id="UP000037109">
    <property type="component" value="Unassembled WGS sequence"/>
</dbReference>
<dbReference type="PROSITE" id="PS00079">
    <property type="entry name" value="MULTICOPPER_OXIDASE1"/>
    <property type="match status" value="1"/>
</dbReference>
<reference evidence="3" key="1">
    <citation type="submission" date="2015-07" db="EMBL/GenBank/DDBJ databases">
        <title>Fjat-10036 dsm4.</title>
        <authorList>
            <person name="Liu B."/>
            <person name="Wang J."/>
            <person name="Zhu Y."/>
            <person name="Liu G."/>
            <person name="Chen Q."/>
            <person name="Chen Z."/>
            <person name="Lan J."/>
            <person name="Che J."/>
            <person name="Ge C."/>
            <person name="Shi H."/>
            <person name="Pan Z."/>
            <person name="Liu X."/>
        </authorList>
    </citation>
    <scope>NUCLEOTIDE SEQUENCE [LARGE SCALE GENOMIC DNA]</scope>
    <source>
        <strain evidence="3">DSM 4</strain>
    </source>
</reference>
<accession>A0A0M0GG75</accession>
<keyword evidence="1" id="KW-0479">Metal-binding</keyword>